<dbReference type="InterPro" id="IPR011059">
    <property type="entry name" value="Metal-dep_hydrolase_composite"/>
</dbReference>
<name>A0A382H3G4_9ZZZZ</name>
<dbReference type="InterPro" id="IPR005920">
    <property type="entry name" value="HutI"/>
</dbReference>
<sequence length="84" mass="8808">MAFDSVWLNNQIATMCSGATAYGEVPDGAVAVTDGKIEWVGPRSELPEAGVSPETKIYDAGGAWLTPGLIDCHTHLVFGGDRAD</sequence>
<accession>A0A382H3G4</accession>
<evidence type="ECO:0000256" key="3">
    <source>
        <dbReference type="ARBA" id="ARBA00022833"/>
    </source>
</evidence>
<proteinExistence type="predicted"/>
<dbReference type="Pfam" id="PF22039">
    <property type="entry name" value="HUTI_composite_bact"/>
    <property type="match status" value="1"/>
</dbReference>
<dbReference type="Gene3D" id="2.30.40.10">
    <property type="entry name" value="Urease, subunit C, domain 1"/>
    <property type="match status" value="1"/>
</dbReference>
<dbReference type="AlphaFoldDB" id="A0A382H3G4"/>
<dbReference type="PANTHER" id="PTHR42752:SF1">
    <property type="entry name" value="IMIDAZOLONEPROPIONASE-RELATED"/>
    <property type="match status" value="1"/>
</dbReference>
<feature type="non-terminal residue" evidence="5">
    <location>
        <position position="84"/>
    </location>
</feature>
<gene>
    <name evidence="5" type="ORF">METZ01_LOCUS233845</name>
</gene>
<keyword evidence="3" id="KW-0862">Zinc</keyword>
<evidence type="ECO:0000313" key="5">
    <source>
        <dbReference type="EMBL" id="SVB80991.1"/>
    </source>
</evidence>
<dbReference type="GO" id="GO:0005737">
    <property type="term" value="C:cytoplasm"/>
    <property type="evidence" value="ECO:0007669"/>
    <property type="project" value="InterPro"/>
</dbReference>
<dbReference type="GO" id="GO:0050480">
    <property type="term" value="F:imidazolonepropionase activity"/>
    <property type="evidence" value="ECO:0007669"/>
    <property type="project" value="TreeGrafter"/>
</dbReference>
<evidence type="ECO:0000256" key="1">
    <source>
        <dbReference type="ARBA" id="ARBA00022723"/>
    </source>
</evidence>
<dbReference type="PANTHER" id="PTHR42752">
    <property type="entry name" value="IMIDAZOLONEPROPIONASE"/>
    <property type="match status" value="1"/>
</dbReference>
<keyword evidence="2" id="KW-0378">Hydrolase</keyword>
<dbReference type="GO" id="GO:0046872">
    <property type="term" value="F:metal ion binding"/>
    <property type="evidence" value="ECO:0007669"/>
    <property type="project" value="UniProtKB-KW"/>
</dbReference>
<dbReference type="GO" id="GO:0019556">
    <property type="term" value="P:L-histidine catabolic process to glutamate and formamide"/>
    <property type="evidence" value="ECO:0007669"/>
    <property type="project" value="InterPro"/>
</dbReference>
<dbReference type="InterPro" id="IPR054418">
    <property type="entry name" value="MQNX/HUTI_composite_N"/>
</dbReference>
<keyword evidence="1" id="KW-0479">Metal-binding</keyword>
<protein>
    <recommendedName>
        <fullName evidence="4">Aminodeoxyfutalosine deaminase/Imidazolonepropionase-like composite domain-containing protein</fullName>
    </recommendedName>
</protein>
<dbReference type="SUPFAM" id="SSF51338">
    <property type="entry name" value="Composite domain of metallo-dependent hydrolases"/>
    <property type="match status" value="1"/>
</dbReference>
<evidence type="ECO:0000256" key="2">
    <source>
        <dbReference type="ARBA" id="ARBA00022801"/>
    </source>
</evidence>
<evidence type="ECO:0000259" key="4">
    <source>
        <dbReference type="Pfam" id="PF22039"/>
    </source>
</evidence>
<dbReference type="EMBL" id="UINC01058569">
    <property type="protein sequence ID" value="SVB80991.1"/>
    <property type="molecule type" value="Genomic_DNA"/>
</dbReference>
<feature type="domain" description="Aminodeoxyfutalosine deaminase/Imidazolonepropionase-like composite" evidence="4">
    <location>
        <begin position="28"/>
        <end position="49"/>
    </location>
</feature>
<organism evidence="5">
    <name type="scientific">marine metagenome</name>
    <dbReference type="NCBI Taxonomy" id="408172"/>
    <lineage>
        <taxon>unclassified sequences</taxon>
        <taxon>metagenomes</taxon>
        <taxon>ecological metagenomes</taxon>
    </lineage>
</organism>
<reference evidence="5" key="1">
    <citation type="submission" date="2018-05" db="EMBL/GenBank/DDBJ databases">
        <authorList>
            <person name="Lanie J.A."/>
            <person name="Ng W.-L."/>
            <person name="Kazmierczak K.M."/>
            <person name="Andrzejewski T.M."/>
            <person name="Davidsen T.M."/>
            <person name="Wayne K.J."/>
            <person name="Tettelin H."/>
            <person name="Glass J.I."/>
            <person name="Rusch D."/>
            <person name="Podicherti R."/>
            <person name="Tsui H.-C.T."/>
            <person name="Winkler M.E."/>
        </authorList>
    </citation>
    <scope>NUCLEOTIDE SEQUENCE</scope>
</reference>